<dbReference type="EMBL" id="AP018929">
    <property type="protein sequence ID" value="BBG24203.1"/>
    <property type="molecule type" value="Genomic_DNA"/>
</dbReference>
<keyword evidence="6" id="KW-1185">Reference proteome</keyword>
<dbReference type="Proteomes" id="UP000325030">
    <property type="component" value="Chromosome"/>
</dbReference>
<dbReference type="Proteomes" id="UP000322983">
    <property type="component" value="Chromosome"/>
</dbReference>
<reference evidence="4 6" key="2">
    <citation type="journal article" date="2020" name="Int. J. Syst. Evol. Microbiol.">
        <title>Sulfuracidifex tepidarius gen. nov., sp. nov. and transfer of Sulfolobus metallicus Huber and Stetter 1992 to the genus Sulfuracidifex as Sulfuracidifex metallicus comb. nov.</title>
        <authorList>
            <person name="Itoh T."/>
            <person name="Miura T."/>
            <person name="Sakai H.D."/>
            <person name="Kato S."/>
            <person name="Ohkuma M."/>
            <person name="Takashina T."/>
        </authorList>
    </citation>
    <scope>NUCLEOTIDE SEQUENCE [LARGE SCALE GENOMIC DNA]</scope>
    <source>
        <strain evidence="4 6">IC-006</strain>
        <strain evidence="5">IC-007</strain>
    </source>
</reference>
<dbReference type="PANTHER" id="PTHR40704:SF1">
    <property type="entry name" value="TRANSCRIPTION ELONGATION FACTOR SPT4"/>
    <property type="match status" value="1"/>
</dbReference>
<dbReference type="GO" id="GO:0008270">
    <property type="term" value="F:zinc ion binding"/>
    <property type="evidence" value="ECO:0007669"/>
    <property type="project" value="UniProtKB-UniRule"/>
</dbReference>
<dbReference type="InterPro" id="IPR038589">
    <property type="entry name" value="Spt4_dom_sf"/>
</dbReference>
<feature type="domain" description="Spt4/RpoE2 zinc finger" evidence="3">
    <location>
        <begin position="6"/>
        <end position="65"/>
    </location>
</feature>
<dbReference type="STRING" id="1294262.GCA_001316085_00535"/>
<dbReference type="SUPFAM" id="SSF63393">
    <property type="entry name" value="RNA polymerase subunits"/>
    <property type="match status" value="1"/>
</dbReference>
<dbReference type="Gene3D" id="2.20.28.90">
    <property type="match status" value="1"/>
</dbReference>
<dbReference type="NCBIfam" id="NF041664">
    <property type="entry name" value="RNAP_arch_Epp"/>
    <property type="match status" value="1"/>
</dbReference>
<evidence type="ECO:0000313" key="7">
    <source>
        <dbReference type="Proteomes" id="UP000325030"/>
    </source>
</evidence>
<sequence length="65" mass="7240">MGQKVFKACKNCRALTNSDDAKCPVCGGQSFSDDWEGMIIIVDEESEIAKLMGVQKPWKYAINLK</sequence>
<dbReference type="AlphaFoldDB" id="A0A510DVE9"/>
<name>A0A510DVE9_9CREN</name>
<organism evidence="4 6">
    <name type="scientific">Sulfuracidifex tepidarius</name>
    <dbReference type="NCBI Taxonomy" id="1294262"/>
    <lineage>
        <taxon>Archaea</taxon>
        <taxon>Thermoproteota</taxon>
        <taxon>Thermoprotei</taxon>
        <taxon>Sulfolobales</taxon>
        <taxon>Sulfolobaceae</taxon>
        <taxon>Sulfuracidifex</taxon>
    </lineage>
</organism>
<dbReference type="InterPro" id="IPR029040">
    <property type="entry name" value="RPABC4/Spt4"/>
</dbReference>
<evidence type="ECO:0000259" key="3">
    <source>
        <dbReference type="SMART" id="SM01389"/>
    </source>
</evidence>
<dbReference type="Pfam" id="PF06093">
    <property type="entry name" value="Spt4"/>
    <property type="match status" value="1"/>
</dbReference>
<keyword evidence="2" id="KW-0862">Zinc</keyword>
<keyword evidence="4" id="KW-0648">Protein biosynthesis</keyword>
<protein>
    <recommendedName>
        <fullName evidence="2">Transcription elongation factor Spt4</fullName>
    </recommendedName>
</protein>
<dbReference type="SMART" id="SM01389">
    <property type="entry name" value="Spt4"/>
    <property type="match status" value="1"/>
</dbReference>
<dbReference type="RefSeq" id="WP_149528536.1">
    <property type="nucleotide sequence ID" value="NZ_AP018929.1"/>
</dbReference>
<dbReference type="GO" id="GO:0003746">
    <property type="term" value="F:translation elongation factor activity"/>
    <property type="evidence" value="ECO:0007669"/>
    <property type="project" value="UniProtKB-KW"/>
</dbReference>
<dbReference type="PANTHER" id="PTHR40704">
    <property type="entry name" value="TRANSCRIPTION ELONGATION FACTOR SPT4"/>
    <property type="match status" value="1"/>
</dbReference>
<dbReference type="InterPro" id="IPR022800">
    <property type="entry name" value="Spt4/RpoE2_Znf"/>
</dbReference>
<keyword evidence="4" id="KW-0251">Elongation factor</keyword>
<dbReference type="InterPro" id="IPR007178">
    <property type="entry name" value="Spt4_arch"/>
</dbReference>
<feature type="binding site" evidence="2">
    <location>
        <position position="12"/>
    </location>
    <ligand>
        <name>Zn(2+)</name>
        <dbReference type="ChEBI" id="CHEBI:29105"/>
    </ligand>
</feature>
<evidence type="ECO:0000313" key="6">
    <source>
        <dbReference type="Proteomes" id="UP000322983"/>
    </source>
</evidence>
<evidence type="ECO:0000313" key="5">
    <source>
        <dbReference type="EMBL" id="BBG26960.1"/>
    </source>
</evidence>
<gene>
    <name evidence="2" type="primary">spt4</name>
    <name evidence="4" type="ORF">IC006_1510</name>
    <name evidence="5" type="ORF">IC007_1487</name>
</gene>
<feature type="binding site" evidence="2">
    <location>
        <position position="23"/>
    </location>
    <ligand>
        <name>Zn(2+)</name>
        <dbReference type="ChEBI" id="CHEBI:29105"/>
    </ligand>
</feature>
<feature type="binding site" evidence="2">
    <location>
        <position position="9"/>
    </location>
    <ligand>
        <name>Zn(2+)</name>
        <dbReference type="ChEBI" id="CHEBI:29105"/>
    </ligand>
</feature>
<keyword evidence="1 2" id="KW-0804">Transcription</keyword>
<accession>A0A510E4F4</accession>
<keyword evidence="2" id="KW-0805">Transcription regulation</keyword>
<dbReference type="HAMAP" id="MF_00949">
    <property type="entry name" value="Spt4_arch"/>
    <property type="match status" value="1"/>
</dbReference>
<dbReference type="GeneID" id="41717825"/>
<reference evidence="7" key="1">
    <citation type="submission" date="2018-09" db="EMBL/GenBank/DDBJ databases">
        <title>Complete Genome Sequencing of Sulfolobus sp. JCM 16834.</title>
        <authorList>
            <person name="Kato S."/>
            <person name="Itoh T."/>
            <person name="Ohkuma M."/>
        </authorList>
    </citation>
    <scope>NUCLEOTIDE SEQUENCE [LARGE SCALE GENOMIC DNA]</scope>
    <source>
        <strain evidence="7">IC-007</strain>
    </source>
</reference>
<evidence type="ECO:0000313" key="4">
    <source>
        <dbReference type="EMBL" id="BBG24203.1"/>
    </source>
</evidence>
<evidence type="ECO:0000256" key="2">
    <source>
        <dbReference type="HAMAP-Rule" id="MF_00949"/>
    </source>
</evidence>
<keyword evidence="2" id="KW-0479">Metal-binding</keyword>
<comment type="subunit">
    <text evidence="2">Heterodimer composed of Spt4 and Spt5.</text>
</comment>
<comment type="similarity">
    <text evidence="2">Belongs to the archaeal Spt4 family.</text>
</comment>
<dbReference type="EMBL" id="AP018930">
    <property type="protein sequence ID" value="BBG26960.1"/>
    <property type="molecule type" value="Genomic_DNA"/>
</dbReference>
<evidence type="ECO:0000256" key="1">
    <source>
        <dbReference type="ARBA" id="ARBA00023163"/>
    </source>
</evidence>
<feature type="binding site" evidence="2">
    <location>
        <position position="26"/>
    </location>
    <ligand>
        <name>Zn(2+)</name>
        <dbReference type="ChEBI" id="CHEBI:29105"/>
    </ligand>
</feature>
<dbReference type="OrthoDB" id="275101at2157"/>
<accession>A0A510DVE9</accession>
<proteinExistence type="inferred from homology"/>
<comment type="function">
    <text evidence="2">Stimulates transcription elongation.</text>
</comment>
<dbReference type="GO" id="GO:0006355">
    <property type="term" value="P:regulation of DNA-templated transcription"/>
    <property type="evidence" value="ECO:0007669"/>
    <property type="project" value="UniProtKB-UniRule"/>
</dbReference>
<dbReference type="KEGG" id="step:IC006_1510"/>